<feature type="compositionally biased region" description="Polar residues" evidence="1">
    <location>
        <begin position="135"/>
        <end position="165"/>
    </location>
</feature>
<dbReference type="PROSITE" id="PS50003">
    <property type="entry name" value="PH_DOMAIN"/>
    <property type="match status" value="1"/>
</dbReference>
<feature type="compositionally biased region" description="Polar residues" evidence="1">
    <location>
        <begin position="267"/>
        <end position="279"/>
    </location>
</feature>
<proteinExistence type="predicted"/>
<comment type="caution">
    <text evidence="3">The sequence shown here is derived from an EMBL/GenBank/DDBJ whole genome shotgun (WGS) entry which is preliminary data.</text>
</comment>
<evidence type="ECO:0000313" key="4">
    <source>
        <dbReference type="Proteomes" id="UP001150925"/>
    </source>
</evidence>
<feature type="compositionally biased region" description="Pro residues" evidence="1">
    <location>
        <begin position="86"/>
        <end position="99"/>
    </location>
</feature>
<reference evidence="3" key="1">
    <citation type="submission" date="2022-07" db="EMBL/GenBank/DDBJ databases">
        <title>Phylogenomic reconstructions and comparative analyses of Kickxellomycotina fungi.</title>
        <authorList>
            <person name="Reynolds N.K."/>
            <person name="Stajich J.E."/>
            <person name="Barry K."/>
            <person name="Grigoriev I.V."/>
            <person name="Crous P."/>
            <person name="Smith M.E."/>
        </authorList>
    </citation>
    <scope>NUCLEOTIDE SEQUENCE</scope>
    <source>
        <strain evidence="3">RSA 1196</strain>
    </source>
</reference>
<feature type="non-terminal residue" evidence="3">
    <location>
        <position position="323"/>
    </location>
</feature>
<gene>
    <name evidence="3" type="primary">BEM3_3</name>
    <name evidence="3" type="ORF">IWQ62_006863</name>
</gene>
<dbReference type="OrthoDB" id="185175at2759"/>
<protein>
    <submittedName>
        <fullName evidence="3">Rho GTPase activating protein</fullName>
    </submittedName>
</protein>
<organism evidence="3 4">
    <name type="scientific">Dispira parvispora</name>
    <dbReference type="NCBI Taxonomy" id="1520584"/>
    <lineage>
        <taxon>Eukaryota</taxon>
        <taxon>Fungi</taxon>
        <taxon>Fungi incertae sedis</taxon>
        <taxon>Zoopagomycota</taxon>
        <taxon>Kickxellomycotina</taxon>
        <taxon>Dimargaritomycetes</taxon>
        <taxon>Dimargaritales</taxon>
        <taxon>Dimargaritaceae</taxon>
        <taxon>Dispira</taxon>
    </lineage>
</organism>
<accession>A0A9W8E3C9</accession>
<dbReference type="SUPFAM" id="SSF50729">
    <property type="entry name" value="PH domain-like"/>
    <property type="match status" value="1"/>
</dbReference>
<evidence type="ECO:0000256" key="1">
    <source>
        <dbReference type="SAM" id="MobiDB-lite"/>
    </source>
</evidence>
<sequence>MGGPRIGEIYLVGSSIARQKSLESGKGNDLKYRHAFMIVERKRGGKQVAHHVFCAETDSEREEWISTLCFHIKGNQDGGAAVSPSQPAPPGMHAPPPVPIKSASYVALPRNPSLESNQFPQGGPPPATLLRGPLSASNLKGSQPLTSKTSLDSVNRTTRSGSVDSQADPVGSGTPPAAALSPLSQYPPLTLPNIPSGSHLYHEINDSFSHYERKLPALPPSTGLAETAPVPSSPSAKTPNPGLVVNTNLNQIPKSGPLSAIRGHHSAASNPSDLSSAGFSSPVTPSQPTVPPGSNNAAEYSLGANGGARSRTRQDSLASSTVE</sequence>
<feature type="region of interest" description="Disordered" evidence="1">
    <location>
        <begin position="213"/>
        <end position="323"/>
    </location>
</feature>
<keyword evidence="4" id="KW-1185">Reference proteome</keyword>
<dbReference type="Proteomes" id="UP001150925">
    <property type="component" value="Unassembled WGS sequence"/>
</dbReference>
<feature type="region of interest" description="Disordered" evidence="1">
    <location>
        <begin position="78"/>
        <end position="184"/>
    </location>
</feature>
<evidence type="ECO:0000313" key="3">
    <source>
        <dbReference type="EMBL" id="KAJ1948652.1"/>
    </source>
</evidence>
<name>A0A9W8E3C9_9FUNG</name>
<dbReference type="AlphaFoldDB" id="A0A9W8E3C9"/>
<dbReference type="Gene3D" id="2.30.29.30">
    <property type="entry name" value="Pleckstrin-homology domain (PH domain)/Phosphotyrosine-binding domain (PTB)"/>
    <property type="match status" value="1"/>
</dbReference>
<feature type="domain" description="PH" evidence="2">
    <location>
        <begin position="1"/>
        <end position="73"/>
    </location>
</feature>
<dbReference type="EMBL" id="JANBPY010004257">
    <property type="protein sequence ID" value="KAJ1948652.1"/>
    <property type="molecule type" value="Genomic_DNA"/>
</dbReference>
<evidence type="ECO:0000259" key="2">
    <source>
        <dbReference type="PROSITE" id="PS50003"/>
    </source>
</evidence>
<dbReference type="InterPro" id="IPR011993">
    <property type="entry name" value="PH-like_dom_sf"/>
</dbReference>
<dbReference type="InterPro" id="IPR001849">
    <property type="entry name" value="PH_domain"/>
</dbReference>